<accession>A0AAV4S7R8</accession>
<evidence type="ECO:0000313" key="4">
    <source>
        <dbReference type="EMBL" id="GIY29106.1"/>
    </source>
</evidence>
<dbReference type="PANTHER" id="PTHR21501">
    <property type="entry name" value="PROTEIN FAM-161"/>
    <property type="match status" value="1"/>
</dbReference>
<dbReference type="PANTHER" id="PTHR21501:SF1">
    <property type="entry name" value="PROTEIN FAM-161"/>
    <property type="match status" value="1"/>
</dbReference>
<organism evidence="4 5">
    <name type="scientific">Caerostris extrusa</name>
    <name type="common">Bark spider</name>
    <name type="synonym">Caerostris bankana</name>
    <dbReference type="NCBI Taxonomy" id="172846"/>
    <lineage>
        <taxon>Eukaryota</taxon>
        <taxon>Metazoa</taxon>
        <taxon>Ecdysozoa</taxon>
        <taxon>Arthropoda</taxon>
        <taxon>Chelicerata</taxon>
        <taxon>Arachnida</taxon>
        <taxon>Araneae</taxon>
        <taxon>Araneomorphae</taxon>
        <taxon>Entelegynae</taxon>
        <taxon>Araneoidea</taxon>
        <taxon>Araneidae</taxon>
        <taxon>Caerostris</taxon>
    </lineage>
</organism>
<evidence type="ECO:0000313" key="5">
    <source>
        <dbReference type="Proteomes" id="UP001054945"/>
    </source>
</evidence>
<name>A0AAV4S7R8_CAEEX</name>
<feature type="region of interest" description="Disordered" evidence="3">
    <location>
        <begin position="54"/>
        <end position="104"/>
    </location>
</feature>
<feature type="compositionally biased region" description="Basic and acidic residues" evidence="3">
    <location>
        <begin position="159"/>
        <end position="173"/>
    </location>
</feature>
<feature type="compositionally biased region" description="Polar residues" evidence="3">
    <location>
        <begin position="298"/>
        <end position="316"/>
    </location>
</feature>
<protein>
    <submittedName>
        <fullName evidence="4">Uncharacterized protein</fullName>
    </submittedName>
</protein>
<gene>
    <name evidence="4" type="primary">AVEN_56593_1</name>
    <name evidence="4" type="ORF">CEXT_257431</name>
</gene>
<comment type="similarity">
    <text evidence="1">Belongs to the FAM161 family.</text>
</comment>
<keyword evidence="5" id="KW-1185">Reference proteome</keyword>
<reference evidence="4 5" key="1">
    <citation type="submission" date="2021-06" db="EMBL/GenBank/DDBJ databases">
        <title>Caerostris extrusa draft genome.</title>
        <authorList>
            <person name="Kono N."/>
            <person name="Arakawa K."/>
        </authorList>
    </citation>
    <scope>NUCLEOTIDE SEQUENCE [LARGE SCALE GENOMIC DNA]</scope>
</reference>
<evidence type="ECO:0000256" key="2">
    <source>
        <dbReference type="ARBA" id="ARBA00023054"/>
    </source>
</evidence>
<evidence type="ECO:0000256" key="1">
    <source>
        <dbReference type="ARBA" id="ARBA00006663"/>
    </source>
</evidence>
<feature type="compositionally biased region" description="Polar residues" evidence="3">
    <location>
        <begin position="55"/>
        <end position="66"/>
    </location>
</feature>
<dbReference type="InterPro" id="IPR051655">
    <property type="entry name" value="FAM161"/>
</dbReference>
<feature type="compositionally biased region" description="Polar residues" evidence="3">
    <location>
        <begin position="88"/>
        <end position="99"/>
    </location>
</feature>
<dbReference type="Pfam" id="PF10595">
    <property type="entry name" value="FAM161A_B"/>
    <property type="match status" value="1"/>
</dbReference>
<dbReference type="Proteomes" id="UP001054945">
    <property type="component" value="Unassembled WGS sequence"/>
</dbReference>
<feature type="compositionally biased region" description="Basic and acidic residues" evidence="3">
    <location>
        <begin position="68"/>
        <end position="87"/>
    </location>
</feature>
<proteinExistence type="inferred from homology"/>
<comment type="caution">
    <text evidence="4">The sequence shown here is derived from an EMBL/GenBank/DDBJ whole genome shotgun (WGS) entry which is preliminary data.</text>
</comment>
<dbReference type="AlphaFoldDB" id="A0AAV4S7R8"/>
<dbReference type="GO" id="GO:0044782">
    <property type="term" value="P:cilium organization"/>
    <property type="evidence" value="ECO:0007669"/>
    <property type="project" value="TreeGrafter"/>
</dbReference>
<keyword evidence="2" id="KW-0175">Coiled coil</keyword>
<feature type="region of interest" description="Disordered" evidence="3">
    <location>
        <begin position="297"/>
        <end position="328"/>
    </location>
</feature>
<feature type="compositionally biased region" description="Basic and acidic residues" evidence="3">
    <location>
        <begin position="134"/>
        <end position="146"/>
    </location>
</feature>
<feature type="region of interest" description="Disordered" evidence="3">
    <location>
        <begin position="118"/>
        <end position="177"/>
    </location>
</feature>
<dbReference type="InterPro" id="IPR019579">
    <property type="entry name" value="FAM161A/B"/>
</dbReference>
<dbReference type="GO" id="GO:0005929">
    <property type="term" value="C:cilium"/>
    <property type="evidence" value="ECO:0007669"/>
    <property type="project" value="TreeGrafter"/>
</dbReference>
<sequence>MNLNQATYAAPVCPDQAESIRIIQANANKALKNIQCLYEEIMTPKIYADVEASESDYSNDSPTVSFSHKKERDTSHQKQSTRRDSHYQEQSNFSGQEPNLQGRKDSYDFVHPIQKNSNLQKQNGTSHQQQFSDSDSHFQKKSDLPHQHQNTHQVKIKSGKQDQRNLHKEHSDVYQESSISYYQTPSILSNSESNDYENYFYKSIRKSDVQFRITIPRPFSLTAENVKRQEAKSNKISKLKEELNSQVEKELNIKFHPKPVPKHVHLPLYDKMVKLSEKRKKERKRKCTEIVNEKTKPFNLSTGTKNGMSKSKSISCLPQDEPRITFKS</sequence>
<evidence type="ECO:0000256" key="3">
    <source>
        <dbReference type="SAM" id="MobiDB-lite"/>
    </source>
</evidence>
<dbReference type="EMBL" id="BPLR01009024">
    <property type="protein sequence ID" value="GIY29106.1"/>
    <property type="molecule type" value="Genomic_DNA"/>
</dbReference>
<dbReference type="GO" id="GO:0005856">
    <property type="term" value="C:cytoskeleton"/>
    <property type="evidence" value="ECO:0007669"/>
    <property type="project" value="UniProtKB-ARBA"/>
</dbReference>